<dbReference type="GO" id="GO:0003700">
    <property type="term" value="F:DNA-binding transcription factor activity"/>
    <property type="evidence" value="ECO:0007669"/>
    <property type="project" value="TreeGrafter"/>
</dbReference>
<evidence type="ECO:0000256" key="2">
    <source>
        <dbReference type="ARBA" id="ARBA00023125"/>
    </source>
</evidence>
<dbReference type="InterPro" id="IPR010982">
    <property type="entry name" value="Lambda_DNA-bd_dom_sf"/>
</dbReference>
<dbReference type="Proteomes" id="UP000181980">
    <property type="component" value="Unassembled WGS sequence"/>
</dbReference>
<gene>
    <name evidence="5" type="ORF">SAMN04488561_4485</name>
</gene>
<keyword evidence="1" id="KW-0805">Transcription regulation</keyword>
<proteinExistence type="predicted"/>
<protein>
    <submittedName>
        <fullName evidence="5">Helix-turn-helix domain-containing protein</fullName>
    </submittedName>
</protein>
<dbReference type="AlphaFoldDB" id="A0A1H5PJD8"/>
<dbReference type="RefSeq" id="WP_069110175.1">
    <property type="nucleotide sequence ID" value="NZ_FNUC01000004.1"/>
</dbReference>
<evidence type="ECO:0000313" key="6">
    <source>
        <dbReference type="Proteomes" id="UP000181980"/>
    </source>
</evidence>
<dbReference type="InterPro" id="IPR001387">
    <property type="entry name" value="Cro/C1-type_HTH"/>
</dbReference>
<dbReference type="SMART" id="SM00530">
    <property type="entry name" value="HTH_XRE"/>
    <property type="match status" value="1"/>
</dbReference>
<feature type="domain" description="HTH cro/C1-type" evidence="4">
    <location>
        <begin position="16"/>
        <end position="70"/>
    </location>
</feature>
<keyword evidence="6" id="KW-1185">Reference proteome</keyword>
<keyword evidence="3" id="KW-0804">Transcription</keyword>
<accession>A0A1H5PJD8</accession>
<organism evidence="5 6">
    <name type="scientific">Jiangella alba</name>
    <dbReference type="NCBI Taxonomy" id="561176"/>
    <lineage>
        <taxon>Bacteria</taxon>
        <taxon>Bacillati</taxon>
        <taxon>Actinomycetota</taxon>
        <taxon>Actinomycetes</taxon>
        <taxon>Jiangellales</taxon>
        <taxon>Jiangellaceae</taxon>
        <taxon>Jiangella</taxon>
    </lineage>
</organism>
<evidence type="ECO:0000256" key="1">
    <source>
        <dbReference type="ARBA" id="ARBA00023015"/>
    </source>
</evidence>
<name>A0A1H5PJD8_9ACTN</name>
<keyword evidence="2" id="KW-0238">DNA-binding</keyword>
<evidence type="ECO:0000256" key="3">
    <source>
        <dbReference type="ARBA" id="ARBA00023163"/>
    </source>
</evidence>
<dbReference type="GO" id="GO:0005829">
    <property type="term" value="C:cytosol"/>
    <property type="evidence" value="ECO:0007669"/>
    <property type="project" value="TreeGrafter"/>
</dbReference>
<dbReference type="PANTHER" id="PTHR46797">
    <property type="entry name" value="HTH-TYPE TRANSCRIPTIONAL REGULATOR"/>
    <property type="match status" value="1"/>
</dbReference>
<dbReference type="OrthoDB" id="9814553at2"/>
<dbReference type="CDD" id="cd00093">
    <property type="entry name" value="HTH_XRE"/>
    <property type="match status" value="1"/>
</dbReference>
<dbReference type="Gene3D" id="1.10.260.40">
    <property type="entry name" value="lambda repressor-like DNA-binding domains"/>
    <property type="match status" value="1"/>
</dbReference>
<dbReference type="SUPFAM" id="SSF47413">
    <property type="entry name" value="lambda repressor-like DNA-binding domains"/>
    <property type="match status" value="1"/>
</dbReference>
<sequence>MDLSADELKAAFGLRLREARHAAGLSQYQLAQAAGLHWSYISSVERGQRNISLLNIRRLAHALGIQPGDLV</sequence>
<evidence type="ECO:0000259" key="4">
    <source>
        <dbReference type="PROSITE" id="PS50943"/>
    </source>
</evidence>
<evidence type="ECO:0000313" key="5">
    <source>
        <dbReference type="EMBL" id="SEF13826.1"/>
    </source>
</evidence>
<dbReference type="GO" id="GO:0003677">
    <property type="term" value="F:DNA binding"/>
    <property type="evidence" value="ECO:0007669"/>
    <property type="project" value="UniProtKB-KW"/>
</dbReference>
<dbReference type="STRING" id="561176.SAMN04488561_4485"/>
<dbReference type="PROSITE" id="PS50943">
    <property type="entry name" value="HTH_CROC1"/>
    <property type="match status" value="1"/>
</dbReference>
<dbReference type="EMBL" id="FNUC01000004">
    <property type="protein sequence ID" value="SEF13826.1"/>
    <property type="molecule type" value="Genomic_DNA"/>
</dbReference>
<dbReference type="PANTHER" id="PTHR46797:SF23">
    <property type="entry name" value="HTH-TYPE TRANSCRIPTIONAL REGULATOR SUTR"/>
    <property type="match status" value="1"/>
</dbReference>
<dbReference type="Pfam" id="PF01381">
    <property type="entry name" value="HTH_3"/>
    <property type="match status" value="1"/>
</dbReference>
<reference evidence="6" key="1">
    <citation type="submission" date="2016-10" db="EMBL/GenBank/DDBJ databases">
        <authorList>
            <person name="Varghese N."/>
            <person name="Submissions S."/>
        </authorList>
    </citation>
    <scope>NUCLEOTIDE SEQUENCE [LARGE SCALE GENOMIC DNA]</scope>
    <source>
        <strain evidence="6">DSM 45237</strain>
    </source>
</reference>
<dbReference type="InterPro" id="IPR050807">
    <property type="entry name" value="TransReg_Diox_bact_type"/>
</dbReference>